<sequence length="113" mass="12387">MQLCLLTCAGLLAPDLPTQAPHCVCAAPMLSTTEKTEHEGRELSESLLHELQLMTGTGTCLVLSLLRKSERRKERKGEDDAAIVWPCNLIKRENINPSTDSSRVNDSSTPLLS</sequence>
<reference evidence="3" key="1">
    <citation type="submission" date="2023-08" db="EMBL/GenBank/DDBJ databases">
        <authorList>
            <person name="Alioto T."/>
            <person name="Alioto T."/>
            <person name="Gomez Garrido J."/>
        </authorList>
    </citation>
    <scope>NUCLEOTIDE SEQUENCE</scope>
</reference>
<feature type="region of interest" description="Disordered" evidence="1">
    <location>
        <begin position="93"/>
        <end position="113"/>
    </location>
</feature>
<evidence type="ECO:0000313" key="3">
    <source>
        <dbReference type="EMBL" id="CAJ1071225.1"/>
    </source>
</evidence>
<feature type="compositionally biased region" description="Polar residues" evidence="1">
    <location>
        <begin position="95"/>
        <end position="113"/>
    </location>
</feature>
<accession>A0AAV1GCG0</accession>
<keyword evidence="2" id="KW-0732">Signal</keyword>
<dbReference type="EMBL" id="OY660876">
    <property type="protein sequence ID" value="CAJ1071225.1"/>
    <property type="molecule type" value="Genomic_DNA"/>
</dbReference>
<proteinExistence type="predicted"/>
<evidence type="ECO:0000256" key="2">
    <source>
        <dbReference type="SAM" id="SignalP"/>
    </source>
</evidence>
<protein>
    <recommendedName>
        <fullName evidence="5">Secreted protein</fullName>
    </recommendedName>
</protein>
<dbReference type="AlphaFoldDB" id="A0AAV1GCG0"/>
<evidence type="ECO:0008006" key="5">
    <source>
        <dbReference type="Google" id="ProtNLM"/>
    </source>
</evidence>
<evidence type="ECO:0000256" key="1">
    <source>
        <dbReference type="SAM" id="MobiDB-lite"/>
    </source>
</evidence>
<gene>
    <name evidence="3" type="ORF">XNOV1_A027588</name>
</gene>
<organism evidence="3 4">
    <name type="scientific">Xyrichtys novacula</name>
    <name type="common">Pearly razorfish</name>
    <name type="synonym">Hemipteronotus novacula</name>
    <dbReference type="NCBI Taxonomy" id="13765"/>
    <lineage>
        <taxon>Eukaryota</taxon>
        <taxon>Metazoa</taxon>
        <taxon>Chordata</taxon>
        <taxon>Craniata</taxon>
        <taxon>Vertebrata</taxon>
        <taxon>Euteleostomi</taxon>
        <taxon>Actinopterygii</taxon>
        <taxon>Neopterygii</taxon>
        <taxon>Teleostei</taxon>
        <taxon>Neoteleostei</taxon>
        <taxon>Acanthomorphata</taxon>
        <taxon>Eupercaria</taxon>
        <taxon>Labriformes</taxon>
        <taxon>Labridae</taxon>
        <taxon>Xyrichtys</taxon>
    </lineage>
</organism>
<name>A0AAV1GCG0_XYRNO</name>
<keyword evidence="4" id="KW-1185">Reference proteome</keyword>
<feature type="chain" id="PRO_5043875021" description="Secreted protein" evidence="2">
    <location>
        <begin position="21"/>
        <end position="113"/>
    </location>
</feature>
<evidence type="ECO:0000313" key="4">
    <source>
        <dbReference type="Proteomes" id="UP001178508"/>
    </source>
</evidence>
<dbReference type="Proteomes" id="UP001178508">
    <property type="component" value="Chromosome 13"/>
</dbReference>
<feature type="signal peptide" evidence="2">
    <location>
        <begin position="1"/>
        <end position="20"/>
    </location>
</feature>